<dbReference type="EMBL" id="BK032710">
    <property type="protein sequence ID" value="DAF56248.1"/>
    <property type="molecule type" value="Genomic_DNA"/>
</dbReference>
<accession>A0A8S5SZD6</accession>
<name>A0A8S5SZD6_9CAUD</name>
<protein>
    <submittedName>
        <fullName evidence="1">Uncharacterized protein</fullName>
    </submittedName>
</protein>
<proteinExistence type="predicted"/>
<sequence>MLLYYILYFKCINIPFLMHLKYIYIDFLM</sequence>
<evidence type="ECO:0000313" key="1">
    <source>
        <dbReference type="EMBL" id="DAF56248.1"/>
    </source>
</evidence>
<organism evidence="1">
    <name type="scientific">Podoviridae sp. ctxqo3</name>
    <dbReference type="NCBI Taxonomy" id="2827755"/>
    <lineage>
        <taxon>Viruses</taxon>
        <taxon>Duplodnaviria</taxon>
        <taxon>Heunggongvirae</taxon>
        <taxon>Uroviricota</taxon>
        <taxon>Caudoviricetes</taxon>
    </lineage>
</organism>
<reference evidence="1" key="1">
    <citation type="journal article" date="2021" name="Proc. Natl. Acad. Sci. U.S.A.">
        <title>A Catalog of Tens of Thousands of Viruses from Human Metagenomes Reveals Hidden Associations with Chronic Diseases.</title>
        <authorList>
            <person name="Tisza M.J."/>
            <person name="Buck C.B."/>
        </authorList>
    </citation>
    <scope>NUCLEOTIDE SEQUENCE</scope>
    <source>
        <strain evidence="1">Ctxqo3</strain>
    </source>
</reference>